<feature type="binding site" evidence="4">
    <location>
        <position position="11"/>
    </location>
    <ligand>
        <name>Mg(2+)</name>
        <dbReference type="ChEBI" id="CHEBI:18420"/>
        <label>1</label>
    </ligand>
</feature>
<dbReference type="EMBL" id="IACN01042257">
    <property type="protein sequence ID" value="LAB53261.1"/>
    <property type="molecule type" value="Transcribed_RNA"/>
</dbReference>
<comment type="cofactor">
    <cofactor evidence="4">
        <name>Mg(2+)</name>
        <dbReference type="ChEBI" id="CHEBI:18420"/>
    </cofactor>
    <cofactor evidence="4">
        <name>Mn(2+)</name>
        <dbReference type="ChEBI" id="CHEBI:29035"/>
    </cofactor>
    <text evidence="4">Probably binds two magnesium or manganese ions per subunit.</text>
</comment>
<reference evidence="5" key="2">
    <citation type="submission" date="2017-11" db="EMBL/GenBank/DDBJ databases">
        <title>Coralsnake Venomics: Analyses of Venom Gland Transcriptomes and Proteomes of Six Brazilian Taxa.</title>
        <authorList>
            <person name="Aird S.D."/>
            <person name="Jorge da Silva N."/>
            <person name="Qiu L."/>
            <person name="Villar-Briones A."/>
            <person name="Aparecida-Saddi V."/>
            <person name="Campos-Telles M.P."/>
            <person name="Grau M."/>
            <person name="Mikheyev A.S."/>
        </authorList>
    </citation>
    <scope>NUCLEOTIDE SEQUENCE</scope>
    <source>
        <tissue evidence="5">Venom_gland</tissue>
    </source>
</reference>
<dbReference type="EMBL" id="IACN01042256">
    <property type="protein sequence ID" value="LAB53258.1"/>
    <property type="molecule type" value="Transcribed_RNA"/>
</dbReference>
<dbReference type="PANTHER" id="PTHR22748:SF27">
    <property type="entry name" value="DNA-(APURINIC OR APYRIMIDINIC SITE) ENDONUCLEASE 2"/>
    <property type="match status" value="1"/>
</dbReference>
<keyword evidence="1 4" id="KW-0479">Metal-binding</keyword>
<evidence type="ECO:0000256" key="1">
    <source>
        <dbReference type="ARBA" id="ARBA00022723"/>
    </source>
</evidence>
<dbReference type="Gene3D" id="3.60.10.10">
    <property type="entry name" value="Endonuclease/exonuclease/phosphatase"/>
    <property type="match status" value="1"/>
</dbReference>
<dbReference type="InterPro" id="IPR036691">
    <property type="entry name" value="Endo/exonu/phosph_ase_sf"/>
</dbReference>
<dbReference type="GO" id="GO:0046872">
    <property type="term" value="F:metal ion binding"/>
    <property type="evidence" value="ECO:0007669"/>
    <property type="project" value="UniProtKB-KW"/>
</dbReference>
<evidence type="ECO:0000313" key="5">
    <source>
        <dbReference type="EMBL" id="LAB53258.1"/>
    </source>
</evidence>
<protein>
    <recommendedName>
        <fullName evidence="6">Endonuclease/exonuclease/phosphatase domain-containing protein</fullName>
    </recommendedName>
</protein>
<evidence type="ECO:0008006" key="6">
    <source>
        <dbReference type="Google" id="ProtNLM"/>
    </source>
</evidence>
<dbReference type="GO" id="GO:0006284">
    <property type="term" value="P:base-excision repair"/>
    <property type="evidence" value="ECO:0007669"/>
    <property type="project" value="TreeGrafter"/>
</dbReference>
<proteinExistence type="predicted"/>
<keyword evidence="4" id="KW-0464">Manganese</keyword>
<sequence>MGEEIKLLSININGLNSATKRRKILGKLCKEKVDIICLQKTHIQKKDEKYLKFPKLGKLYTTPADKKKKKGKAVYIREEIKTNLIFVDLNGRIVIIELWLAHKKMILVIIYAPNEKQQEFYKYLHEKNY</sequence>
<dbReference type="GO" id="GO:0008311">
    <property type="term" value="F:double-stranded DNA 3'-5' DNA exonuclease activity"/>
    <property type="evidence" value="ECO:0007669"/>
    <property type="project" value="TreeGrafter"/>
</dbReference>
<dbReference type="PANTHER" id="PTHR22748">
    <property type="entry name" value="AP ENDONUCLEASE"/>
    <property type="match status" value="1"/>
</dbReference>
<dbReference type="GO" id="GO:0005634">
    <property type="term" value="C:nucleus"/>
    <property type="evidence" value="ECO:0007669"/>
    <property type="project" value="TreeGrafter"/>
</dbReference>
<keyword evidence="2" id="KW-0378">Hydrolase</keyword>
<dbReference type="AlphaFoldDB" id="A0A2D4P6Y8"/>
<dbReference type="InterPro" id="IPR004808">
    <property type="entry name" value="AP_endonuc_1"/>
</dbReference>
<evidence type="ECO:0000256" key="4">
    <source>
        <dbReference type="PIRSR" id="PIRSR604808-2"/>
    </source>
</evidence>
<dbReference type="SUPFAM" id="SSF56219">
    <property type="entry name" value="DNase I-like"/>
    <property type="match status" value="1"/>
</dbReference>
<keyword evidence="3 4" id="KW-0460">Magnesium</keyword>
<dbReference type="GO" id="GO:0008081">
    <property type="term" value="F:phosphoric diester hydrolase activity"/>
    <property type="evidence" value="ECO:0007669"/>
    <property type="project" value="TreeGrafter"/>
</dbReference>
<name>A0A2D4P6Y8_MICSU</name>
<evidence type="ECO:0000256" key="3">
    <source>
        <dbReference type="ARBA" id="ARBA00022842"/>
    </source>
</evidence>
<evidence type="ECO:0000256" key="2">
    <source>
        <dbReference type="ARBA" id="ARBA00022801"/>
    </source>
</evidence>
<organism evidence="5">
    <name type="scientific">Micrurus surinamensis</name>
    <name type="common">Surinam coral snake</name>
    <dbReference type="NCBI Taxonomy" id="129470"/>
    <lineage>
        <taxon>Eukaryota</taxon>
        <taxon>Metazoa</taxon>
        <taxon>Chordata</taxon>
        <taxon>Craniata</taxon>
        <taxon>Vertebrata</taxon>
        <taxon>Euteleostomi</taxon>
        <taxon>Lepidosauria</taxon>
        <taxon>Squamata</taxon>
        <taxon>Bifurcata</taxon>
        <taxon>Unidentata</taxon>
        <taxon>Episquamata</taxon>
        <taxon>Toxicofera</taxon>
        <taxon>Serpentes</taxon>
        <taxon>Colubroidea</taxon>
        <taxon>Elapidae</taxon>
        <taxon>Elapinae</taxon>
        <taxon>Micrurus</taxon>
    </lineage>
</organism>
<reference evidence="5" key="1">
    <citation type="submission" date="2017-07" db="EMBL/GenBank/DDBJ databases">
        <authorList>
            <person name="Mikheyev A."/>
            <person name="Grau M."/>
        </authorList>
    </citation>
    <scope>NUCLEOTIDE SEQUENCE</scope>
    <source>
        <tissue evidence="5">Venom_gland</tissue>
    </source>
</reference>
<accession>A0A2D4P6Y8</accession>
<dbReference type="GO" id="GO:0003906">
    <property type="term" value="F:DNA-(apurinic or apyrimidinic site) endonuclease activity"/>
    <property type="evidence" value="ECO:0007669"/>
    <property type="project" value="TreeGrafter"/>
</dbReference>